<proteinExistence type="inferred from homology"/>
<dbReference type="GO" id="GO:0009117">
    <property type="term" value="P:nucleotide metabolic process"/>
    <property type="evidence" value="ECO:0007669"/>
    <property type="project" value="UniProtKB-KW"/>
</dbReference>
<protein>
    <recommendedName>
        <fullName evidence="4">Adenine deaminase</fullName>
        <shortName evidence="4">ADE</shortName>
        <ecNumber evidence="4">3.5.4.2</ecNumber>
    </recommendedName>
    <alternativeName>
        <fullName evidence="4">Adenine aminohydrolase</fullName>
        <shortName evidence="4">AAH</shortName>
    </alternativeName>
</protein>
<sequence length="360" mass="39831">MTRFFVRLVMVRASPDCLTEPVITRTEPDEATAAFIAGMPKAELHVHLEGTLEPVQRLEFAERNGVALPQDDVAVYTDLTSFLASYYPNMTVLQTERDFFDLAFAYLTKAAGQNVRHTEMFFDPQAHTSRGIAFATVIAGYHEAVVRAERELDISAQLIMCILRDHSAESAMDTLAESLHYKHWIVGIGLDSDERDNPPSKFARVFARAREEGYLLTMHCDVDQPNSIEHIRQAIEDIGVDRIDHGTNILEDPRLVALARDRGIGLTSCPLSNAVVSDGGKAPEIVELLRAGVKITVNSDDPPYFGGYVTDNLLALAAVTDLSRDELVLLQRNAFEISWISSVDRDAHLDALDAYAAGTD</sequence>
<dbReference type="SUPFAM" id="SSF51556">
    <property type="entry name" value="Metallo-dependent hydrolases"/>
    <property type="match status" value="1"/>
</dbReference>
<evidence type="ECO:0000256" key="1">
    <source>
        <dbReference type="ARBA" id="ARBA00022723"/>
    </source>
</evidence>
<comment type="function">
    <text evidence="4">Catalyzes the hydrolytic deamination of adenine to hypoxanthine. Plays an important role in the purine salvage pathway and in nitrogen catabolism.</text>
</comment>
<evidence type="ECO:0000313" key="7">
    <source>
        <dbReference type="Proteomes" id="UP000606922"/>
    </source>
</evidence>
<comment type="caution">
    <text evidence="6">The sequence shown here is derived from an EMBL/GenBank/DDBJ whole genome shotgun (WGS) entry which is preliminary data.</text>
</comment>
<feature type="binding site" evidence="4">
    <location>
        <position position="47"/>
    </location>
    <ligand>
        <name>Zn(2+)</name>
        <dbReference type="ChEBI" id="CHEBI:29105"/>
        <note>catalytic</note>
    </ligand>
</feature>
<dbReference type="HAMAP" id="MF_01962">
    <property type="entry name" value="Adenine_deaminase"/>
    <property type="match status" value="1"/>
</dbReference>
<dbReference type="GO" id="GO:0043103">
    <property type="term" value="P:hypoxanthine salvage"/>
    <property type="evidence" value="ECO:0007669"/>
    <property type="project" value="UniProtKB-UniRule"/>
</dbReference>
<keyword evidence="3 4" id="KW-0862">Zinc</keyword>
<feature type="site" description="Important for catalytic activity" evidence="4">
    <location>
        <position position="245"/>
    </location>
</feature>
<dbReference type="Gene3D" id="3.20.20.140">
    <property type="entry name" value="Metal-dependent hydrolases"/>
    <property type="match status" value="1"/>
</dbReference>
<accession>A0A916SSG1</accession>
<comment type="caution">
    <text evidence="4">Lacks conserved residue(s) required for the propagation of feature annotation.</text>
</comment>
<dbReference type="GO" id="GO:0008270">
    <property type="term" value="F:zinc ion binding"/>
    <property type="evidence" value="ECO:0007669"/>
    <property type="project" value="UniProtKB-UniRule"/>
</dbReference>
<dbReference type="PANTHER" id="PTHR43114:SF7">
    <property type="entry name" value="ADENOSINE DEAMINASE DOMAIN-CONTAINING PROTEIN"/>
    <property type="match status" value="1"/>
</dbReference>
<comment type="catalytic activity">
    <reaction evidence="4">
        <text>adenine + H2O + H(+) = hypoxanthine + NH4(+)</text>
        <dbReference type="Rhea" id="RHEA:23688"/>
        <dbReference type="ChEBI" id="CHEBI:15377"/>
        <dbReference type="ChEBI" id="CHEBI:15378"/>
        <dbReference type="ChEBI" id="CHEBI:16708"/>
        <dbReference type="ChEBI" id="CHEBI:17368"/>
        <dbReference type="ChEBI" id="CHEBI:28938"/>
        <dbReference type="EC" id="3.5.4.2"/>
    </reaction>
</comment>
<dbReference type="InterPro" id="IPR006330">
    <property type="entry name" value="Ado/ade_deaminase"/>
</dbReference>
<comment type="cofactor">
    <cofactor evidence="4">
        <name>Zn(2+)</name>
        <dbReference type="ChEBI" id="CHEBI:29105"/>
    </cofactor>
    <text evidence="4">Binds 1 zinc ion per subunit.</text>
</comment>
<dbReference type="Proteomes" id="UP000606922">
    <property type="component" value="Unassembled WGS sequence"/>
</dbReference>
<feature type="binding site" evidence="4">
    <location>
        <position position="45"/>
    </location>
    <ligand>
        <name>Zn(2+)</name>
        <dbReference type="ChEBI" id="CHEBI:29105"/>
        <note>catalytic</note>
    </ligand>
</feature>
<evidence type="ECO:0000313" key="6">
    <source>
        <dbReference type="EMBL" id="GGB15434.1"/>
    </source>
</evidence>
<dbReference type="Pfam" id="PF00962">
    <property type="entry name" value="A_deaminase"/>
    <property type="match status" value="1"/>
</dbReference>
<evidence type="ECO:0000256" key="4">
    <source>
        <dbReference type="HAMAP-Rule" id="MF_01962"/>
    </source>
</evidence>
<keyword evidence="2 4" id="KW-0378">Hydrolase</keyword>
<dbReference type="AlphaFoldDB" id="A0A916SSG1"/>
<dbReference type="NCBIfam" id="TIGR01430">
    <property type="entry name" value="aden_deam"/>
    <property type="match status" value="1"/>
</dbReference>
<gene>
    <name evidence="6" type="ORF">GCM10010979_32550</name>
</gene>
<dbReference type="PANTHER" id="PTHR43114">
    <property type="entry name" value="ADENINE DEAMINASE"/>
    <property type="match status" value="1"/>
</dbReference>
<evidence type="ECO:0000256" key="3">
    <source>
        <dbReference type="ARBA" id="ARBA00022833"/>
    </source>
</evidence>
<dbReference type="GO" id="GO:0005829">
    <property type="term" value="C:cytosol"/>
    <property type="evidence" value="ECO:0007669"/>
    <property type="project" value="TreeGrafter"/>
</dbReference>
<reference evidence="6" key="1">
    <citation type="journal article" date="2014" name="Int. J. Syst. Evol. Microbiol.">
        <title>Complete genome sequence of Corynebacterium casei LMG S-19264T (=DSM 44701T), isolated from a smear-ripened cheese.</title>
        <authorList>
            <consortium name="US DOE Joint Genome Institute (JGI-PGF)"/>
            <person name="Walter F."/>
            <person name="Albersmeier A."/>
            <person name="Kalinowski J."/>
            <person name="Ruckert C."/>
        </authorList>
    </citation>
    <scope>NUCLEOTIDE SEQUENCE</scope>
    <source>
        <strain evidence="6">CGMCC 1.12813</strain>
    </source>
</reference>
<dbReference type="EC" id="3.5.4.2" evidence="4"/>
<reference evidence="6" key="2">
    <citation type="submission" date="2020-09" db="EMBL/GenBank/DDBJ databases">
        <authorList>
            <person name="Sun Q."/>
            <person name="Zhou Y."/>
        </authorList>
    </citation>
    <scope>NUCLEOTIDE SEQUENCE</scope>
    <source>
        <strain evidence="6">CGMCC 1.12813</strain>
    </source>
</reference>
<dbReference type="EMBL" id="BMGB01000002">
    <property type="protein sequence ID" value="GGB15434.1"/>
    <property type="molecule type" value="Genomic_DNA"/>
</dbReference>
<name>A0A916SSG1_9MICO</name>
<feature type="domain" description="Adenosine deaminase" evidence="5">
    <location>
        <begin position="40"/>
        <end position="354"/>
    </location>
</feature>
<dbReference type="GO" id="GO:0000034">
    <property type="term" value="F:adenine deaminase activity"/>
    <property type="evidence" value="ECO:0007669"/>
    <property type="project" value="UniProtKB-UniRule"/>
</dbReference>
<keyword evidence="1 4" id="KW-0479">Metal-binding</keyword>
<evidence type="ECO:0000259" key="5">
    <source>
        <dbReference type="Pfam" id="PF00962"/>
    </source>
</evidence>
<dbReference type="GO" id="GO:0006146">
    <property type="term" value="P:adenine catabolic process"/>
    <property type="evidence" value="ECO:0007669"/>
    <property type="project" value="UniProtKB-UniRule"/>
</dbReference>
<dbReference type="InterPro" id="IPR032466">
    <property type="entry name" value="Metal_Hydrolase"/>
</dbReference>
<keyword evidence="7" id="KW-1185">Reference proteome</keyword>
<organism evidence="6 7">
    <name type="scientific">Conyzicola nivalis</name>
    <dbReference type="NCBI Taxonomy" id="1477021"/>
    <lineage>
        <taxon>Bacteria</taxon>
        <taxon>Bacillati</taxon>
        <taxon>Actinomycetota</taxon>
        <taxon>Actinomycetes</taxon>
        <taxon>Micrococcales</taxon>
        <taxon>Microbacteriaceae</taxon>
        <taxon>Conyzicola</taxon>
    </lineage>
</organism>
<dbReference type="InterPro" id="IPR028892">
    <property type="entry name" value="ADE"/>
</dbReference>
<comment type="similarity">
    <text evidence="4">Belongs to the metallo-dependent hydrolases superfamily. Adenosine and AMP deaminases family. Adenine deaminase type 2 subfamily.</text>
</comment>
<dbReference type="InterPro" id="IPR001365">
    <property type="entry name" value="A_deaminase_dom"/>
</dbReference>
<evidence type="ECO:0000256" key="2">
    <source>
        <dbReference type="ARBA" id="ARBA00022801"/>
    </source>
</evidence>
<keyword evidence="4" id="KW-0546">Nucleotide metabolism</keyword>
<feature type="binding site" evidence="4">
    <location>
        <position position="301"/>
    </location>
    <ligand>
        <name>substrate</name>
    </ligand>
</feature>
<feature type="binding site" evidence="4">
    <location>
        <position position="219"/>
    </location>
    <ligand>
        <name>Zn(2+)</name>
        <dbReference type="ChEBI" id="CHEBI:29105"/>
        <note>catalytic</note>
    </ligand>
</feature>
<feature type="binding site" evidence="4">
    <location>
        <position position="300"/>
    </location>
    <ligand>
        <name>Zn(2+)</name>
        <dbReference type="ChEBI" id="CHEBI:29105"/>
        <note>catalytic</note>
    </ligand>
</feature>